<name>A0A1Y1LVT8_PHOPY</name>
<proteinExistence type="predicted"/>
<organism evidence="1">
    <name type="scientific">Photinus pyralis</name>
    <name type="common">Common eastern firefly</name>
    <name type="synonym">Lampyris pyralis</name>
    <dbReference type="NCBI Taxonomy" id="7054"/>
    <lineage>
        <taxon>Eukaryota</taxon>
        <taxon>Metazoa</taxon>
        <taxon>Ecdysozoa</taxon>
        <taxon>Arthropoda</taxon>
        <taxon>Hexapoda</taxon>
        <taxon>Insecta</taxon>
        <taxon>Pterygota</taxon>
        <taxon>Neoptera</taxon>
        <taxon>Endopterygota</taxon>
        <taxon>Coleoptera</taxon>
        <taxon>Polyphaga</taxon>
        <taxon>Elateriformia</taxon>
        <taxon>Elateroidea</taxon>
        <taxon>Lampyridae</taxon>
        <taxon>Lampyrinae</taxon>
        <taxon>Photinus</taxon>
    </lineage>
</organism>
<evidence type="ECO:0000313" key="1">
    <source>
        <dbReference type="EMBL" id="JAV77682.1"/>
    </source>
</evidence>
<dbReference type="EMBL" id="GEZM01045702">
    <property type="protein sequence ID" value="JAV77682.1"/>
    <property type="molecule type" value="Transcribed_RNA"/>
</dbReference>
<accession>A0A1Y1LVT8</accession>
<protein>
    <submittedName>
        <fullName evidence="1">Uncharacterized protein</fullName>
    </submittedName>
</protein>
<reference evidence="1" key="1">
    <citation type="journal article" date="2016" name="Sci. Rep.">
        <title>Molecular characterization of firefly nuptial gifts: a multi-omics approach sheds light on postcopulatory sexual selection.</title>
        <authorList>
            <person name="Al-Wathiqui N."/>
            <person name="Fallon T.R."/>
            <person name="South A."/>
            <person name="Weng J.K."/>
            <person name="Lewis S.M."/>
        </authorList>
    </citation>
    <scope>NUCLEOTIDE SEQUENCE</scope>
</reference>
<sequence>MLRRCVQPWSRQPVQGRDKFTLSQDLVGGEYVLVHSGGARTINRQSSHLLVHMSVEKITITERSTLVWTDTTEHPSISNSTPSHHHVHFHLITSHCRAPTTPNDET</sequence>
<dbReference type="AlphaFoldDB" id="A0A1Y1LVT8"/>